<dbReference type="STRING" id="1612202.SAMN05421734_102140"/>
<sequence length="74" mass="8408">MNLNKATEENLAYVLKGIQTKLGVVNESLFDPEDYSIDKYDDLLFLYNHIASQSHLSPSETTAFIDELANSRKK</sequence>
<dbReference type="EMBL" id="FMYI01000002">
    <property type="protein sequence ID" value="SDB88313.1"/>
    <property type="molecule type" value="Genomic_DNA"/>
</dbReference>
<dbReference type="RefSeq" id="WP_090792914.1">
    <property type="nucleotide sequence ID" value="NZ_FMYI01000002.1"/>
</dbReference>
<accession>A0A1G6H2D6</accession>
<evidence type="ECO:0000313" key="2">
    <source>
        <dbReference type="Proteomes" id="UP000242949"/>
    </source>
</evidence>
<name>A0A1G6H2D6_9BACI</name>
<dbReference type="AlphaFoldDB" id="A0A1G6H2D6"/>
<evidence type="ECO:0000313" key="1">
    <source>
        <dbReference type="EMBL" id="SDB88313.1"/>
    </source>
</evidence>
<keyword evidence="2" id="KW-1185">Reference proteome</keyword>
<proteinExistence type="predicted"/>
<dbReference type="OrthoDB" id="2361695at2"/>
<organism evidence="1 2">
    <name type="scientific">Pelagirhabdus alkalitolerans</name>
    <dbReference type="NCBI Taxonomy" id="1612202"/>
    <lineage>
        <taxon>Bacteria</taxon>
        <taxon>Bacillati</taxon>
        <taxon>Bacillota</taxon>
        <taxon>Bacilli</taxon>
        <taxon>Bacillales</taxon>
        <taxon>Bacillaceae</taxon>
        <taxon>Pelagirhabdus</taxon>
    </lineage>
</organism>
<gene>
    <name evidence="1" type="ORF">SAMN05421734_102140</name>
</gene>
<dbReference type="Proteomes" id="UP000242949">
    <property type="component" value="Unassembled WGS sequence"/>
</dbReference>
<dbReference type="InterPro" id="IPR009507">
    <property type="entry name" value="UPF0435"/>
</dbReference>
<reference evidence="2" key="1">
    <citation type="submission" date="2016-09" db="EMBL/GenBank/DDBJ databases">
        <authorList>
            <person name="Varghese N."/>
            <person name="Submissions S."/>
        </authorList>
    </citation>
    <scope>NUCLEOTIDE SEQUENCE [LARGE SCALE GENOMIC DNA]</scope>
    <source>
        <strain evidence="2">S5</strain>
    </source>
</reference>
<protein>
    <submittedName>
        <fullName evidence="1">Uncharacterized protein YfkK, UPF0435 family</fullName>
    </submittedName>
</protein>
<dbReference type="Pfam" id="PF06569">
    <property type="entry name" value="DUF1128"/>
    <property type="match status" value="1"/>
</dbReference>